<sequence length="463" mass="52190">MLIDPFVRDIETSFAVFIRPLVKVSGLVLTSCTSLIITRKLLTNAHVKACDCTASSCCFWFFCGCMRRSVLSRLNSMWQLTKLASNNMKGLDGQLAEIRLFLDGLDNADSMVCICSRTFIRDQDLYYRGLFDLEDEDQSDQNSLDSDEHIDDLKAFIGEEEPPCVPFEPFEGEYAQDEDAMKAMGLPVAFGGQPKPERKKKSRAEKKKNKKKELPAMESEEVYEAPNVGSWQEVTLQEMSSLELGFRQYWAEHGRGLVWQSWVEKYPEYSLNPEVITGEVVREETVESSECSVDASTQDAAPIHNYAAVEGSERVTVEGEVDPGFNDDLWAEHFTEMFWYYYNQYMNWYGNDATDDLVEGIEDLNIHEVEDGSGDGKRKRKKQSEQAGTEANACGRPGGESHSGQKPVDTNGEGEEPPEERPLVKKSSHEDDEEEIADVEDPKEKMKSTFGLMGFVLDPGAQP</sequence>
<accession>R7V8S3</accession>
<reference evidence="4" key="1">
    <citation type="submission" date="2012-12" db="EMBL/GenBank/DDBJ databases">
        <authorList>
            <person name="Hellsten U."/>
            <person name="Grimwood J."/>
            <person name="Chapman J.A."/>
            <person name="Shapiro H."/>
            <person name="Aerts A."/>
            <person name="Otillar R.P."/>
            <person name="Terry A.Y."/>
            <person name="Boore J.L."/>
            <person name="Simakov O."/>
            <person name="Marletaz F."/>
            <person name="Cho S.-J."/>
            <person name="Edsinger-Gonzales E."/>
            <person name="Havlak P."/>
            <person name="Kuo D.-H."/>
            <person name="Larsson T."/>
            <person name="Lv J."/>
            <person name="Arendt D."/>
            <person name="Savage R."/>
            <person name="Osoegawa K."/>
            <person name="de Jong P."/>
            <person name="Lindberg D.R."/>
            <person name="Seaver E.C."/>
            <person name="Weisblat D.A."/>
            <person name="Putnam N.H."/>
            <person name="Grigoriev I.V."/>
            <person name="Rokhsar D.S."/>
        </authorList>
    </citation>
    <scope>NUCLEOTIDE SEQUENCE</scope>
    <source>
        <strain evidence="4">I ESC-2004</strain>
    </source>
</reference>
<reference evidence="3" key="3">
    <citation type="submission" date="2015-06" db="UniProtKB">
        <authorList>
            <consortium name="EnsemblMetazoa"/>
        </authorList>
    </citation>
    <scope>IDENTIFICATION</scope>
</reference>
<feature type="compositionally biased region" description="Acidic residues" evidence="1">
    <location>
        <begin position="430"/>
        <end position="439"/>
    </location>
</feature>
<feature type="region of interest" description="Disordered" evidence="1">
    <location>
        <begin position="187"/>
        <end position="219"/>
    </location>
</feature>
<protein>
    <submittedName>
        <fullName evidence="2 3">Uncharacterized protein</fullName>
    </submittedName>
</protein>
<evidence type="ECO:0000313" key="2">
    <source>
        <dbReference type="EMBL" id="ELU15228.1"/>
    </source>
</evidence>
<evidence type="ECO:0000313" key="4">
    <source>
        <dbReference type="Proteomes" id="UP000014760"/>
    </source>
</evidence>
<proteinExistence type="predicted"/>
<gene>
    <name evidence="2" type="ORF">CAPTEDRAFT_187213</name>
</gene>
<dbReference type="EMBL" id="KB293927">
    <property type="protein sequence ID" value="ELU15228.1"/>
    <property type="molecule type" value="Genomic_DNA"/>
</dbReference>
<dbReference type="HOGENOM" id="CLU_591319_0_0_1"/>
<keyword evidence="4" id="KW-1185">Reference proteome</keyword>
<evidence type="ECO:0000313" key="3">
    <source>
        <dbReference type="EnsemblMetazoa" id="CapteP187213"/>
    </source>
</evidence>
<dbReference type="EMBL" id="AMQN01004609">
    <property type="status" value="NOT_ANNOTATED_CDS"/>
    <property type="molecule type" value="Genomic_DNA"/>
</dbReference>
<evidence type="ECO:0000256" key="1">
    <source>
        <dbReference type="SAM" id="MobiDB-lite"/>
    </source>
</evidence>
<dbReference type="Proteomes" id="UP000014760">
    <property type="component" value="Unassembled WGS sequence"/>
</dbReference>
<feature type="compositionally biased region" description="Basic and acidic residues" evidence="1">
    <location>
        <begin position="419"/>
        <end position="429"/>
    </location>
</feature>
<dbReference type="STRING" id="283909.R7V8S3"/>
<dbReference type="OrthoDB" id="194443at2759"/>
<dbReference type="AlphaFoldDB" id="R7V8S3"/>
<feature type="non-terminal residue" evidence="2">
    <location>
        <position position="463"/>
    </location>
</feature>
<feature type="region of interest" description="Disordered" evidence="1">
    <location>
        <begin position="368"/>
        <end position="463"/>
    </location>
</feature>
<organism evidence="2">
    <name type="scientific">Capitella teleta</name>
    <name type="common">Polychaete worm</name>
    <dbReference type="NCBI Taxonomy" id="283909"/>
    <lineage>
        <taxon>Eukaryota</taxon>
        <taxon>Metazoa</taxon>
        <taxon>Spiralia</taxon>
        <taxon>Lophotrochozoa</taxon>
        <taxon>Annelida</taxon>
        <taxon>Polychaeta</taxon>
        <taxon>Sedentaria</taxon>
        <taxon>Scolecida</taxon>
        <taxon>Capitellidae</taxon>
        <taxon>Capitella</taxon>
    </lineage>
</organism>
<name>R7V8S3_CAPTE</name>
<dbReference type="EnsemblMetazoa" id="CapteT187213">
    <property type="protein sequence ID" value="CapteP187213"/>
    <property type="gene ID" value="CapteG187213"/>
</dbReference>
<reference evidence="2 4" key="2">
    <citation type="journal article" date="2013" name="Nature">
        <title>Insights into bilaterian evolution from three spiralian genomes.</title>
        <authorList>
            <person name="Simakov O."/>
            <person name="Marletaz F."/>
            <person name="Cho S.J."/>
            <person name="Edsinger-Gonzales E."/>
            <person name="Havlak P."/>
            <person name="Hellsten U."/>
            <person name="Kuo D.H."/>
            <person name="Larsson T."/>
            <person name="Lv J."/>
            <person name="Arendt D."/>
            <person name="Savage R."/>
            <person name="Osoegawa K."/>
            <person name="de Jong P."/>
            <person name="Grimwood J."/>
            <person name="Chapman J.A."/>
            <person name="Shapiro H."/>
            <person name="Aerts A."/>
            <person name="Otillar R.P."/>
            <person name="Terry A.Y."/>
            <person name="Boore J.L."/>
            <person name="Grigoriev I.V."/>
            <person name="Lindberg D.R."/>
            <person name="Seaver E.C."/>
            <person name="Weisblat D.A."/>
            <person name="Putnam N.H."/>
            <person name="Rokhsar D.S."/>
        </authorList>
    </citation>
    <scope>NUCLEOTIDE SEQUENCE</scope>
    <source>
        <strain evidence="2 4">I ESC-2004</strain>
    </source>
</reference>
<feature type="compositionally biased region" description="Basic residues" evidence="1">
    <location>
        <begin position="197"/>
        <end position="211"/>
    </location>
</feature>